<dbReference type="Gene3D" id="2.30.42.10">
    <property type="match status" value="1"/>
</dbReference>
<dbReference type="GO" id="GO:0006508">
    <property type="term" value="P:proteolysis"/>
    <property type="evidence" value="ECO:0007669"/>
    <property type="project" value="UniProtKB-KW"/>
</dbReference>
<dbReference type="InterPro" id="IPR001478">
    <property type="entry name" value="PDZ"/>
</dbReference>
<dbReference type="SMART" id="SM00228">
    <property type="entry name" value="PDZ"/>
    <property type="match status" value="1"/>
</dbReference>
<dbReference type="InterPro" id="IPR051201">
    <property type="entry name" value="Chloro_Bact_Ser_Proteases"/>
</dbReference>
<gene>
    <name evidence="6" type="ORF">EV695_1331</name>
</gene>
<dbReference type="SUPFAM" id="SSF50494">
    <property type="entry name" value="Trypsin-like serine proteases"/>
    <property type="match status" value="1"/>
</dbReference>
<organism evidence="6 7">
    <name type="scientific">Cocleimonas flava</name>
    <dbReference type="NCBI Taxonomy" id="634765"/>
    <lineage>
        <taxon>Bacteria</taxon>
        <taxon>Pseudomonadati</taxon>
        <taxon>Pseudomonadota</taxon>
        <taxon>Gammaproteobacteria</taxon>
        <taxon>Thiotrichales</taxon>
        <taxon>Thiotrichaceae</taxon>
        <taxon>Cocleimonas</taxon>
    </lineage>
</organism>
<keyword evidence="4" id="KW-0720">Serine protease</keyword>
<keyword evidence="7" id="KW-1185">Reference proteome</keyword>
<dbReference type="SUPFAM" id="SSF50156">
    <property type="entry name" value="PDZ domain-like"/>
    <property type="match status" value="1"/>
</dbReference>
<feature type="domain" description="PDZ" evidence="5">
    <location>
        <begin position="261"/>
        <end position="363"/>
    </location>
</feature>
<proteinExistence type="inferred from homology"/>
<dbReference type="OrthoDB" id="9758917at2"/>
<dbReference type="InterPro" id="IPR043504">
    <property type="entry name" value="Peptidase_S1_PA_chymotrypsin"/>
</dbReference>
<dbReference type="PANTHER" id="PTHR43343">
    <property type="entry name" value="PEPTIDASE S12"/>
    <property type="match status" value="1"/>
</dbReference>
<evidence type="ECO:0000313" key="6">
    <source>
        <dbReference type="EMBL" id="TCJ86833.1"/>
    </source>
</evidence>
<reference evidence="6 7" key="1">
    <citation type="submission" date="2019-03" db="EMBL/GenBank/DDBJ databases">
        <title>Genomic Encyclopedia of Type Strains, Phase IV (KMG-IV): sequencing the most valuable type-strain genomes for metagenomic binning, comparative biology and taxonomic classification.</title>
        <authorList>
            <person name="Goeker M."/>
        </authorList>
    </citation>
    <scope>NUCLEOTIDE SEQUENCE [LARGE SCALE GENOMIC DNA]</scope>
    <source>
        <strain evidence="6 7">DSM 24830</strain>
    </source>
</reference>
<evidence type="ECO:0000313" key="7">
    <source>
        <dbReference type="Proteomes" id="UP000294887"/>
    </source>
</evidence>
<dbReference type="Proteomes" id="UP000294887">
    <property type="component" value="Unassembled WGS sequence"/>
</dbReference>
<dbReference type="EMBL" id="SMFQ01000003">
    <property type="protein sequence ID" value="TCJ86833.1"/>
    <property type="molecule type" value="Genomic_DNA"/>
</dbReference>
<evidence type="ECO:0000259" key="5">
    <source>
        <dbReference type="PROSITE" id="PS50106"/>
    </source>
</evidence>
<evidence type="ECO:0000256" key="4">
    <source>
        <dbReference type="ARBA" id="ARBA00022825"/>
    </source>
</evidence>
<sequence>MMTKRSIKSSKKIIFILTAITAVSLLLTSFIPNVSNNNLSAETIPANIARRADLTPEEKGTIAIFRHNNPSVVYISTVKRVINVWTRDIAEVPSGTGTGFLWDNKGHIITNYHVVEQNKTARVRLNNKKTYTARIIGRSKRHDIAVLKLDGVKNLPRPIQPGSSKSLIVGQKVYAIGNPFGLDHTLTTGIISALGRTIKNSTLNMDDLIQTDAAINPGNSGGPLLDSAGRLIGMNVAIYSPSGASAGIGFAIPVDKVNRVVPNLIKNGRYIRPHVGITANDTANKLLIKELGIKGLLILEVERDSPADKAGLIDSKLVNGDLILGDVVQAVNGKKVEDLNDFLDIIEQYQINDTVMLEVLRQGKTRLKIPLHLFMQ</sequence>
<keyword evidence="3" id="KW-0378">Hydrolase</keyword>
<evidence type="ECO:0000256" key="1">
    <source>
        <dbReference type="ARBA" id="ARBA00010541"/>
    </source>
</evidence>
<evidence type="ECO:0000256" key="3">
    <source>
        <dbReference type="ARBA" id="ARBA00022801"/>
    </source>
</evidence>
<protein>
    <submittedName>
        <fullName evidence="6">DegP2 peptidase</fullName>
    </submittedName>
</protein>
<dbReference type="Gene3D" id="2.40.10.10">
    <property type="entry name" value="Trypsin-like serine proteases"/>
    <property type="match status" value="2"/>
</dbReference>
<name>A0A4R1EZB6_9GAMM</name>
<dbReference type="InterPro" id="IPR036034">
    <property type="entry name" value="PDZ_sf"/>
</dbReference>
<dbReference type="GO" id="GO:0004252">
    <property type="term" value="F:serine-type endopeptidase activity"/>
    <property type="evidence" value="ECO:0007669"/>
    <property type="project" value="InterPro"/>
</dbReference>
<dbReference type="InterPro" id="IPR001940">
    <property type="entry name" value="Peptidase_S1C"/>
</dbReference>
<accession>A0A4R1EZB6</accession>
<dbReference type="InterPro" id="IPR009003">
    <property type="entry name" value="Peptidase_S1_PA"/>
</dbReference>
<dbReference type="Pfam" id="PF13365">
    <property type="entry name" value="Trypsin_2"/>
    <property type="match status" value="1"/>
</dbReference>
<keyword evidence="2" id="KW-0645">Protease</keyword>
<dbReference type="AlphaFoldDB" id="A0A4R1EZB6"/>
<dbReference type="Pfam" id="PF13180">
    <property type="entry name" value="PDZ_2"/>
    <property type="match status" value="1"/>
</dbReference>
<dbReference type="PRINTS" id="PR00834">
    <property type="entry name" value="PROTEASES2C"/>
</dbReference>
<dbReference type="PANTHER" id="PTHR43343:SF3">
    <property type="entry name" value="PROTEASE DO-LIKE 8, CHLOROPLASTIC"/>
    <property type="match status" value="1"/>
</dbReference>
<evidence type="ECO:0000256" key="2">
    <source>
        <dbReference type="ARBA" id="ARBA00022670"/>
    </source>
</evidence>
<comment type="caution">
    <text evidence="6">The sequence shown here is derived from an EMBL/GenBank/DDBJ whole genome shotgun (WGS) entry which is preliminary data.</text>
</comment>
<dbReference type="FunFam" id="2.40.10.10:FF:000001">
    <property type="entry name" value="Periplasmic serine protease DegS"/>
    <property type="match status" value="1"/>
</dbReference>
<comment type="similarity">
    <text evidence="1">Belongs to the peptidase S1C family.</text>
</comment>
<dbReference type="PROSITE" id="PS50106">
    <property type="entry name" value="PDZ"/>
    <property type="match status" value="1"/>
</dbReference>